<evidence type="ECO:0000313" key="1">
    <source>
        <dbReference type="EMBL" id="MBX63009.1"/>
    </source>
</evidence>
<name>A0A2P2Q7Y8_RHIMU</name>
<proteinExistence type="predicted"/>
<dbReference type="EMBL" id="GGEC01082525">
    <property type="protein sequence ID" value="MBX63009.1"/>
    <property type="molecule type" value="Transcribed_RNA"/>
</dbReference>
<dbReference type="AlphaFoldDB" id="A0A2P2Q7Y8"/>
<sequence length="78" mass="8265">MRTLTAAGLYTRSLSGLNSPDGVVRKKVAGSDSLISVGFTLSDDKKGGRTISRASSSNNCINCFSHSTQSKPDSKRRS</sequence>
<accession>A0A2P2Q7Y8</accession>
<protein>
    <submittedName>
        <fullName evidence="1">Uncharacterized protein</fullName>
    </submittedName>
</protein>
<reference evidence="1" key="1">
    <citation type="submission" date="2018-02" db="EMBL/GenBank/DDBJ databases">
        <title>Rhizophora mucronata_Transcriptome.</title>
        <authorList>
            <person name="Meera S.P."/>
            <person name="Sreeshan A."/>
            <person name="Augustine A."/>
        </authorList>
    </citation>
    <scope>NUCLEOTIDE SEQUENCE</scope>
    <source>
        <tissue evidence="1">Leaf</tissue>
    </source>
</reference>
<organism evidence="1">
    <name type="scientific">Rhizophora mucronata</name>
    <name type="common">Asiatic mangrove</name>
    <dbReference type="NCBI Taxonomy" id="61149"/>
    <lineage>
        <taxon>Eukaryota</taxon>
        <taxon>Viridiplantae</taxon>
        <taxon>Streptophyta</taxon>
        <taxon>Embryophyta</taxon>
        <taxon>Tracheophyta</taxon>
        <taxon>Spermatophyta</taxon>
        <taxon>Magnoliopsida</taxon>
        <taxon>eudicotyledons</taxon>
        <taxon>Gunneridae</taxon>
        <taxon>Pentapetalae</taxon>
        <taxon>rosids</taxon>
        <taxon>fabids</taxon>
        <taxon>Malpighiales</taxon>
        <taxon>Rhizophoraceae</taxon>
        <taxon>Rhizophora</taxon>
    </lineage>
</organism>